<organism evidence="2 3">
    <name type="scientific">Hymenobacter cellulosivorans</name>
    <dbReference type="NCBI Taxonomy" id="2932249"/>
    <lineage>
        <taxon>Bacteria</taxon>
        <taxon>Pseudomonadati</taxon>
        <taxon>Bacteroidota</taxon>
        <taxon>Cytophagia</taxon>
        <taxon>Cytophagales</taxon>
        <taxon>Hymenobacteraceae</taxon>
        <taxon>Hymenobacter</taxon>
    </lineage>
</organism>
<name>A0ABY4FGU1_9BACT</name>
<dbReference type="RefSeq" id="WP_244719300.1">
    <property type="nucleotide sequence ID" value="NZ_CP095049.1"/>
</dbReference>
<protein>
    <recommendedName>
        <fullName evidence="4">YtxH domain-containing protein</fullName>
    </recommendedName>
</protein>
<reference evidence="2 3" key="1">
    <citation type="submission" date="2022-04" db="EMBL/GenBank/DDBJ databases">
        <title>Hymenobacter sp. isolated from the air.</title>
        <authorList>
            <person name="Won M."/>
            <person name="Lee C.-M."/>
            <person name="Woen H.-Y."/>
            <person name="Kwon S.-W."/>
        </authorList>
    </citation>
    <scope>NUCLEOTIDE SEQUENCE [LARGE SCALE GENOMIC DNA]</scope>
    <source>
        <strain evidence="3">5116 S-27</strain>
    </source>
</reference>
<dbReference type="Proteomes" id="UP000831785">
    <property type="component" value="Chromosome"/>
</dbReference>
<proteinExistence type="predicted"/>
<evidence type="ECO:0000313" key="2">
    <source>
        <dbReference type="EMBL" id="UOQ53681.1"/>
    </source>
</evidence>
<dbReference type="EMBL" id="CP095049">
    <property type="protein sequence ID" value="UOQ53681.1"/>
    <property type="molecule type" value="Genomic_DNA"/>
</dbReference>
<feature type="region of interest" description="Disordered" evidence="1">
    <location>
        <begin position="81"/>
        <end position="137"/>
    </location>
</feature>
<gene>
    <name evidence="2" type="ORF">MUN80_02730</name>
</gene>
<evidence type="ECO:0008006" key="4">
    <source>
        <dbReference type="Google" id="ProtNLM"/>
    </source>
</evidence>
<accession>A0ABY4FGU1</accession>
<evidence type="ECO:0000256" key="1">
    <source>
        <dbReference type="SAM" id="MobiDB-lite"/>
    </source>
</evidence>
<feature type="compositionally biased region" description="Acidic residues" evidence="1">
    <location>
        <begin position="91"/>
        <end position="100"/>
    </location>
</feature>
<keyword evidence="3" id="KW-1185">Reference proteome</keyword>
<evidence type="ECO:0000313" key="3">
    <source>
        <dbReference type="Proteomes" id="UP000831785"/>
    </source>
</evidence>
<sequence length="137" mass="14444">MAKHKKKHSKKDTVGDDLLDVAAVSIKKYRKVTNEIGKLSAGQKLVGGAMLLAAGYFYLDKVRNEGPDTLFAGLGGLLSGGTSAGSRPLAPDDEDEDDQEPAPARAELSRKARKKPKATKAPGAFGRKPAASPDDDL</sequence>